<keyword evidence="1" id="KW-0853">WD repeat</keyword>
<dbReference type="SMART" id="SM00320">
    <property type="entry name" value="WD40"/>
    <property type="match status" value="7"/>
</dbReference>
<gene>
    <name evidence="3" type="ORF">GQ43DRAFT_462113</name>
</gene>
<evidence type="ECO:0000256" key="1">
    <source>
        <dbReference type="PROSITE-ProRule" id="PRU00221"/>
    </source>
</evidence>
<accession>A0A9P4JR01</accession>
<dbReference type="InterPro" id="IPR036322">
    <property type="entry name" value="WD40_repeat_dom_sf"/>
</dbReference>
<dbReference type="PROSITE" id="PS50082">
    <property type="entry name" value="WD_REPEATS_2"/>
    <property type="match status" value="1"/>
</dbReference>
<reference evidence="3" key="1">
    <citation type="journal article" date="2020" name="Stud. Mycol.">
        <title>101 Dothideomycetes genomes: a test case for predicting lifestyles and emergence of pathogens.</title>
        <authorList>
            <person name="Haridas S."/>
            <person name="Albert R."/>
            <person name="Binder M."/>
            <person name="Bloem J."/>
            <person name="Labutti K."/>
            <person name="Salamov A."/>
            <person name="Andreopoulos B."/>
            <person name="Baker S."/>
            <person name="Barry K."/>
            <person name="Bills G."/>
            <person name="Bluhm B."/>
            <person name="Cannon C."/>
            <person name="Castanera R."/>
            <person name="Culley D."/>
            <person name="Daum C."/>
            <person name="Ezra D."/>
            <person name="Gonzalez J."/>
            <person name="Henrissat B."/>
            <person name="Kuo A."/>
            <person name="Liang C."/>
            <person name="Lipzen A."/>
            <person name="Lutzoni F."/>
            <person name="Magnuson J."/>
            <person name="Mondo S."/>
            <person name="Nolan M."/>
            <person name="Ohm R."/>
            <person name="Pangilinan J."/>
            <person name="Park H.-J."/>
            <person name="Ramirez L."/>
            <person name="Alfaro M."/>
            <person name="Sun H."/>
            <person name="Tritt A."/>
            <person name="Yoshinaga Y."/>
            <person name="Zwiers L.-H."/>
            <person name="Turgeon B."/>
            <person name="Goodwin S."/>
            <person name="Spatafora J."/>
            <person name="Crous P."/>
            <person name="Grigoriev I."/>
        </authorList>
    </citation>
    <scope>NUCLEOTIDE SEQUENCE</scope>
    <source>
        <strain evidence="3">ATCC 74209</strain>
    </source>
</reference>
<evidence type="ECO:0000259" key="2">
    <source>
        <dbReference type="Pfam" id="PF22939"/>
    </source>
</evidence>
<keyword evidence="4" id="KW-1185">Reference proteome</keyword>
<name>A0A9P4JR01_9PLEO</name>
<evidence type="ECO:0000313" key="4">
    <source>
        <dbReference type="Proteomes" id="UP000799536"/>
    </source>
</evidence>
<dbReference type="SUPFAM" id="SSF63829">
    <property type="entry name" value="Calcium-dependent phosphotriesterase"/>
    <property type="match status" value="1"/>
</dbReference>
<organism evidence="3 4">
    <name type="scientific">Delitschia confertaspora ATCC 74209</name>
    <dbReference type="NCBI Taxonomy" id="1513339"/>
    <lineage>
        <taxon>Eukaryota</taxon>
        <taxon>Fungi</taxon>
        <taxon>Dikarya</taxon>
        <taxon>Ascomycota</taxon>
        <taxon>Pezizomycotina</taxon>
        <taxon>Dothideomycetes</taxon>
        <taxon>Pleosporomycetidae</taxon>
        <taxon>Pleosporales</taxon>
        <taxon>Delitschiaceae</taxon>
        <taxon>Delitschia</taxon>
    </lineage>
</organism>
<sequence length="968" mass="109021">MFLVCTDISFVTEAMSGWSPVPNFVLIVSIERARVKSKWLPSDIDHVLSGFPGEMTPRYDRMMEKIEKHSESTKRMATMLLAWAVYCFRPLQLNELTVALNSEFPDFTSLEDTIKHICSDFIQMRGTKVTLVHETARHYLITRYPSNSALLHPTNSHEYIATVCLQYLSTSKDHQWRPILNMAEIGRSPGSLFALSSGRDIHETYPFLAYAATSWAYHLSLADPVAGPLLDALLNFFSNDSLTWINTLALFGDLKSLIKAAQYLRAYLKSRKKKLAEEPLPGLETDSTITLRLWAIDLIRLVGKFGSNLIQYPSSIYRLIPPFCPINSMLRKASGQSTFSVEGVSMADWDDCHARLSVGNEGSGRRVLATSEVFMALVPGAHSLVVWHAETCEELRRLRHKEYVTEVAINRKGDLVCTTGRSTIKVWELSTGREVGSFNKHSDDKILAVGFGAGDDHLLTGYQDHLIVCQNWRTRDIVYSFHAVLKDDDNVHNGLRVVSFSPDGKNLIVGSRNRPVDLWDLSTQSRAARCVMRDEISNADNDVFLQPEVVQWHPNSGNIYILYHNTALIDWDPAYDEKTEHHLGAKGMACSPCGKYLLTYGADGSVKVFGLPDYSRSQKHSLRPIYHLVHPEHVRDVTFGPDGRRFYDLRDSICSVWEPERTTSMSSLAPVTAIACAPKDLGFCCGRDDGAISVHEMRTGTKIRFLPGHVLDMAIIGLTWSSSGRWIASADDSGRVLVRKVHMPMVPDQKMKVYKPSDFRISSDGINQLLFSSNDRYLLDLAEKRICHVREHPSPRRIKWIEHPSDPSRLVSIEADEVHIFNWNDFLDLTPGNGLRFAHTDQKSITGKRKIASPLSDSLESLRLMVNPILVVSASLEVNSIMQIGDKGSIVLETLPPCGYDQDRLKRRRIEFIQATDLSPSMVSGELILQLSAPELTREVLKLVGSYQNHLVFFNVQKHIRKVIAPFV</sequence>
<dbReference type="Gene3D" id="2.130.10.10">
    <property type="entry name" value="YVTN repeat-like/Quinoprotein amine dehydrogenase"/>
    <property type="match status" value="2"/>
</dbReference>
<dbReference type="Pfam" id="PF22939">
    <property type="entry name" value="WHD_GPIID"/>
    <property type="match status" value="1"/>
</dbReference>
<dbReference type="InterPro" id="IPR054471">
    <property type="entry name" value="GPIID_WHD"/>
</dbReference>
<dbReference type="OrthoDB" id="194358at2759"/>
<feature type="domain" description="GPI inositol-deacylase winged helix" evidence="2">
    <location>
        <begin position="72"/>
        <end position="142"/>
    </location>
</feature>
<dbReference type="Proteomes" id="UP000799536">
    <property type="component" value="Unassembled WGS sequence"/>
</dbReference>
<dbReference type="InterPro" id="IPR015943">
    <property type="entry name" value="WD40/YVTN_repeat-like_dom_sf"/>
</dbReference>
<protein>
    <submittedName>
        <fullName evidence="3">WD40 repeat-like protein</fullName>
    </submittedName>
</protein>
<dbReference type="EMBL" id="ML993924">
    <property type="protein sequence ID" value="KAF2202796.1"/>
    <property type="molecule type" value="Genomic_DNA"/>
</dbReference>
<dbReference type="AlphaFoldDB" id="A0A9P4JR01"/>
<feature type="repeat" description="WD" evidence="1">
    <location>
        <begin position="498"/>
        <end position="529"/>
    </location>
</feature>
<proteinExistence type="predicted"/>
<evidence type="ECO:0000313" key="3">
    <source>
        <dbReference type="EMBL" id="KAF2202796.1"/>
    </source>
</evidence>
<dbReference type="InterPro" id="IPR001680">
    <property type="entry name" value="WD40_rpt"/>
</dbReference>
<dbReference type="PANTHER" id="PTHR19879">
    <property type="entry name" value="TRANSCRIPTION INITIATION FACTOR TFIID"/>
    <property type="match status" value="1"/>
</dbReference>
<dbReference type="Pfam" id="PF00400">
    <property type="entry name" value="WD40"/>
    <property type="match status" value="2"/>
</dbReference>
<comment type="caution">
    <text evidence="3">The sequence shown here is derived from an EMBL/GenBank/DDBJ whole genome shotgun (WGS) entry which is preliminary data.</text>
</comment>
<dbReference type="PANTHER" id="PTHR19879:SF9">
    <property type="entry name" value="TRANSCRIPTION INITIATION FACTOR TFIID SUBUNIT 5"/>
    <property type="match status" value="1"/>
</dbReference>
<dbReference type="SUPFAM" id="SSF50978">
    <property type="entry name" value="WD40 repeat-like"/>
    <property type="match status" value="1"/>
</dbReference>